<evidence type="ECO:0000313" key="1">
    <source>
        <dbReference type="EMBL" id="JAD22122.1"/>
    </source>
</evidence>
<sequence>MQQTRKGKKIGIYMGYYHS</sequence>
<dbReference type="AlphaFoldDB" id="A0A0A8YHN3"/>
<reference evidence="1" key="2">
    <citation type="journal article" date="2015" name="Data Brief">
        <title>Shoot transcriptome of the giant reed, Arundo donax.</title>
        <authorList>
            <person name="Barrero R.A."/>
            <person name="Guerrero F.D."/>
            <person name="Moolhuijzen P."/>
            <person name="Goolsby J.A."/>
            <person name="Tidwell J."/>
            <person name="Bellgard S.E."/>
            <person name="Bellgard M.I."/>
        </authorList>
    </citation>
    <scope>NUCLEOTIDE SEQUENCE</scope>
    <source>
        <tissue evidence="1">Shoot tissue taken approximately 20 cm above the soil surface</tissue>
    </source>
</reference>
<protein>
    <submittedName>
        <fullName evidence="1">Uncharacterized protein</fullName>
    </submittedName>
</protein>
<dbReference type="EMBL" id="GBRH01275773">
    <property type="protein sequence ID" value="JAD22122.1"/>
    <property type="molecule type" value="Transcribed_RNA"/>
</dbReference>
<name>A0A0A8YHN3_ARUDO</name>
<accession>A0A0A8YHN3</accession>
<proteinExistence type="predicted"/>
<organism evidence="1">
    <name type="scientific">Arundo donax</name>
    <name type="common">Giant reed</name>
    <name type="synonym">Donax arundinaceus</name>
    <dbReference type="NCBI Taxonomy" id="35708"/>
    <lineage>
        <taxon>Eukaryota</taxon>
        <taxon>Viridiplantae</taxon>
        <taxon>Streptophyta</taxon>
        <taxon>Embryophyta</taxon>
        <taxon>Tracheophyta</taxon>
        <taxon>Spermatophyta</taxon>
        <taxon>Magnoliopsida</taxon>
        <taxon>Liliopsida</taxon>
        <taxon>Poales</taxon>
        <taxon>Poaceae</taxon>
        <taxon>PACMAD clade</taxon>
        <taxon>Arundinoideae</taxon>
        <taxon>Arundineae</taxon>
        <taxon>Arundo</taxon>
    </lineage>
</organism>
<reference evidence="1" key="1">
    <citation type="submission" date="2014-09" db="EMBL/GenBank/DDBJ databases">
        <authorList>
            <person name="Magalhaes I.L.F."/>
            <person name="Oliveira U."/>
            <person name="Santos F.R."/>
            <person name="Vidigal T.H.D.A."/>
            <person name="Brescovit A.D."/>
            <person name="Santos A.J."/>
        </authorList>
    </citation>
    <scope>NUCLEOTIDE SEQUENCE</scope>
    <source>
        <tissue evidence="1">Shoot tissue taken approximately 20 cm above the soil surface</tissue>
    </source>
</reference>